<evidence type="ECO:0000313" key="3">
    <source>
        <dbReference type="Proteomes" id="UP000663444"/>
    </source>
</evidence>
<name>A0A974SRR2_9RHOO</name>
<dbReference type="EMBL" id="CP064781">
    <property type="protein sequence ID" value="QRJ65246.1"/>
    <property type="molecule type" value="Genomic_DNA"/>
</dbReference>
<dbReference type="RefSeq" id="WP_203388772.1">
    <property type="nucleotide sequence ID" value="NZ_CP064781.1"/>
</dbReference>
<keyword evidence="3" id="KW-1185">Reference proteome</keyword>
<sequence length="188" mass="19433">MKRFVAASLFAAALPAFAANPTIDRITATPSPAKAGEPVTITVEASDAEGGMCGLDLNWGDGNRNPPQKVGGNHKNFPITLQHTYQKPGTYEIKADGKRAETYLGCLGKVKYMLTVEAAAAAPGKAAAGAAASPCPADWTLKGKAAKDGSFTCTPKKKGAAKPEKELACPQGTSYFFGAKALGCEKAQ</sequence>
<gene>
    <name evidence="2" type="ORF">IWH25_07915</name>
</gene>
<evidence type="ECO:0000256" key="1">
    <source>
        <dbReference type="SAM" id="SignalP"/>
    </source>
</evidence>
<dbReference type="InterPro" id="IPR035986">
    <property type="entry name" value="PKD_dom_sf"/>
</dbReference>
<evidence type="ECO:0000313" key="2">
    <source>
        <dbReference type="EMBL" id="QRJ65246.1"/>
    </source>
</evidence>
<proteinExistence type="predicted"/>
<dbReference type="Proteomes" id="UP000663444">
    <property type="component" value="Chromosome"/>
</dbReference>
<protein>
    <recommendedName>
        <fullName evidence="4">PKD domain-containing protein</fullName>
    </recommendedName>
</protein>
<accession>A0A974SRR2</accession>
<dbReference type="KEGG" id="ares:IWH25_07915"/>
<organism evidence="2 3">
    <name type="scientific">Azospira restricta</name>
    <dbReference type="NCBI Taxonomy" id="404405"/>
    <lineage>
        <taxon>Bacteria</taxon>
        <taxon>Pseudomonadati</taxon>
        <taxon>Pseudomonadota</taxon>
        <taxon>Betaproteobacteria</taxon>
        <taxon>Rhodocyclales</taxon>
        <taxon>Rhodocyclaceae</taxon>
        <taxon>Azospira</taxon>
    </lineage>
</organism>
<reference evidence="2" key="1">
    <citation type="submission" date="2020-11" db="EMBL/GenBank/DDBJ databases">
        <title>Azospira restricta DSM 18626 genome sequence.</title>
        <authorList>
            <person name="Moe W.M."/>
        </authorList>
    </citation>
    <scope>NUCLEOTIDE SEQUENCE</scope>
    <source>
        <strain evidence="2">DSM 18626</strain>
    </source>
</reference>
<dbReference type="Gene3D" id="2.60.40.10">
    <property type="entry name" value="Immunoglobulins"/>
    <property type="match status" value="1"/>
</dbReference>
<keyword evidence="1" id="KW-0732">Signal</keyword>
<dbReference type="InterPro" id="IPR013783">
    <property type="entry name" value="Ig-like_fold"/>
</dbReference>
<dbReference type="SUPFAM" id="SSF49299">
    <property type="entry name" value="PKD domain"/>
    <property type="match status" value="1"/>
</dbReference>
<evidence type="ECO:0008006" key="4">
    <source>
        <dbReference type="Google" id="ProtNLM"/>
    </source>
</evidence>
<feature type="chain" id="PRO_5036994587" description="PKD domain-containing protein" evidence="1">
    <location>
        <begin position="19"/>
        <end position="188"/>
    </location>
</feature>
<feature type="signal peptide" evidence="1">
    <location>
        <begin position="1"/>
        <end position="18"/>
    </location>
</feature>
<dbReference type="AlphaFoldDB" id="A0A974SRR2"/>